<keyword evidence="2" id="KW-1003">Cell membrane</keyword>
<evidence type="ECO:0000256" key="7">
    <source>
        <dbReference type="SAM" id="Phobius"/>
    </source>
</evidence>
<keyword evidence="5 7" id="KW-0472">Membrane</keyword>
<comment type="subcellular location">
    <subcellularLocation>
        <location evidence="1">Cell membrane</location>
        <topology evidence="1">Multi-pass membrane protein</topology>
    </subcellularLocation>
</comment>
<comment type="similarity">
    <text evidence="6">Belongs to the ABC-4 integral membrane protein family.</text>
</comment>
<dbReference type="EMBL" id="CP024870">
    <property type="protein sequence ID" value="ATX71534.1"/>
    <property type="molecule type" value="Genomic_DNA"/>
</dbReference>
<evidence type="ECO:0000313" key="10">
    <source>
        <dbReference type="Proteomes" id="UP000231179"/>
    </source>
</evidence>
<feature type="transmembrane region" description="Helical" evidence="7">
    <location>
        <begin position="498"/>
        <end position="521"/>
    </location>
</feature>
<feature type="transmembrane region" description="Helical" evidence="7">
    <location>
        <begin position="402"/>
        <end position="424"/>
    </location>
</feature>
<evidence type="ECO:0000256" key="2">
    <source>
        <dbReference type="ARBA" id="ARBA00022475"/>
    </source>
</evidence>
<evidence type="ECO:0000256" key="5">
    <source>
        <dbReference type="ARBA" id="ARBA00023136"/>
    </source>
</evidence>
<feature type="domain" description="ABC3 transporter permease C-terminal" evidence="8">
    <location>
        <begin position="1233"/>
        <end position="1349"/>
    </location>
</feature>
<keyword evidence="10" id="KW-1185">Reference proteome</keyword>
<reference evidence="9 10" key="1">
    <citation type="submission" date="2017-11" db="EMBL/GenBank/DDBJ databases">
        <title>Complete genome sequence of Spiroplasma clarkii CN-5 (DSM 19994).</title>
        <authorList>
            <person name="Tsai Y.-M."/>
            <person name="Chang A."/>
            <person name="Lo W.-S."/>
            <person name="Kuo C.-H."/>
        </authorList>
    </citation>
    <scope>NUCLEOTIDE SEQUENCE [LARGE SCALE GENOMIC DNA]</scope>
    <source>
        <strain evidence="9 10">CN-5</strain>
    </source>
</reference>
<feature type="transmembrane region" description="Helical" evidence="7">
    <location>
        <begin position="453"/>
        <end position="478"/>
    </location>
</feature>
<evidence type="ECO:0000313" key="9">
    <source>
        <dbReference type="EMBL" id="ATX71534.1"/>
    </source>
</evidence>
<protein>
    <submittedName>
        <fullName evidence="9">ABC transporter permease</fullName>
    </submittedName>
</protein>
<feature type="transmembrane region" description="Helical" evidence="7">
    <location>
        <begin position="1230"/>
        <end position="1254"/>
    </location>
</feature>
<evidence type="ECO:0000256" key="6">
    <source>
        <dbReference type="ARBA" id="ARBA00038076"/>
    </source>
</evidence>
<dbReference type="PANTHER" id="PTHR30572:SF4">
    <property type="entry name" value="ABC TRANSPORTER PERMEASE YTRF"/>
    <property type="match status" value="1"/>
</dbReference>
<organism evidence="9 10">
    <name type="scientific">Spiroplasma clarkii</name>
    <dbReference type="NCBI Taxonomy" id="2139"/>
    <lineage>
        <taxon>Bacteria</taxon>
        <taxon>Bacillati</taxon>
        <taxon>Mycoplasmatota</taxon>
        <taxon>Mollicutes</taxon>
        <taxon>Entomoplasmatales</taxon>
        <taxon>Spiroplasmataceae</taxon>
        <taxon>Spiroplasma</taxon>
    </lineage>
</organism>
<evidence type="ECO:0000256" key="4">
    <source>
        <dbReference type="ARBA" id="ARBA00022989"/>
    </source>
</evidence>
<keyword evidence="3 7" id="KW-0812">Transmembrane</keyword>
<dbReference type="Pfam" id="PF02687">
    <property type="entry name" value="FtsX"/>
    <property type="match status" value="2"/>
</dbReference>
<evidence type="ECO:0000256" key="3">
    <source>
        <dbReference type="ARBA" id="ARBA00022692"/>
    </source>
</evidence>
<keyword evidence="4 7" id="KW-1133">Transmembrane helix</keyword>
<feature type="transmembrane region" description="Helical" evidence="7">
    <location>
        <begin position="20"/>
        <end position="40"/>
    </location>
</feature>
<feature type="domain" description="ABC3 transporter permease C-terminal" evidence="8">
    <location>
        <begin position="406"/>
        <end position="520"/>
    </location>
</feature>
<evidence type="ECO:0000259" key="8">
    <source>
        <dbReference type="Pfam" id="PF02687"/>
    </source>
</evidence>
<proteinExistence type="inferred from homology"/>
<dbReference type="PANTHER" id="PTHR30572">
    <property type="entry name" value="MEMBRANE COMPONENT OF TRANSPORTER-RELATED"/>
    <property type="match status" value="1"/>
</dbReference>
<accession>A0A2K8KNX5</accession>
<dbReference type="InterPro" id="IPR003838">
    <property type="entry name" value="ABC3_permease_C"/>
</dbReference>
<dbReference type="RefSeq" id="WP_100255064.1">
    <property type="nucleotide sequence ID" value="NZ_CP024870.1"/>
</dbReference>
<gene>
    <name evidence="9" type="ORF">SCLAR_v1c12340</name>
</gene>
<dbReference type="GO" id="GO:0005886">
    <property type="term" value="C:plasma membrane"/>
    <property type="evidence" value="ECO:0007669"/>
    <property type="project" value="UniProtKB-SubCell"/>
</dbReference>
<feature type="transmembrane region" description="Helical" evidence="7">
    <location>
        <begin position="1318"/>
        <end position="1337"/>
    </location>
</feature>
<dbReference type="Proteomes" id="UP000231179">
    <property type="component" value="Chromosome"/>
</dbReference>
<evidence type="ECO:0000256" key="1">
    <source>
        <dbReference type="ARBA" id="ARBA00004651"/>
    </source>
</evidence>
<dbReference type="InterPro" id="IPR050250">
    <property type="entry name" value="Macrolide_Exporter_MacB"/>
</dbReference>
<sequence length="1357" mass="152473">MSQQRPFFKNAFKNLIKNKIQLVAIIILVFITSFIFTLAYTSSSRINRSYQNFASPAASNLHDFVVDLNATSYINNYNADDFKGISNQEVRNNLLLSYLQNQLASKTESFTFDRVEARNFGLSSGKTLKVFALNPEQNIDRVVVTKGMELTSWKQYSLASNDYTKKWVYVNQQFAEANNIKINDVIRLQDDDYGTSIKVKDSEYKPVDTSLFDNMDINYIINKTEYASQNWFQVVGYATSVDFATPIVDQTKPLPNTTNEALVYVSPKNFGLKYSYLDVVASSDEGIKKIADNDKMVNTQNTRIWYTNGDLASEETLKLSSDKEKEIYYVGKFNNQVDVDVAAKTINSYLTDLDQAKKICLHAGFVNVVNPQQNLVTLQGSLDYRYGQRTTLLQTTIVAYQVFSYIIIGVVMSIGVVMLVVMLNNQIKKSFGQMGVLTALGYKKSSLIWSNSLYPLFITFTGGLGGFLVGLVCQGIVINIINRYFAVAMQPFTFTWETLFVTLFGIFVFLELITLTVYFSVLNSTSPLKMINYENHSATNRFKLAVKKIFTRRKSFNARFQGAMLSSSIAKLVAVFNVMLVATGLLTIGSLLSVILTENKAKLYTGNNFDNLVEYESPVYNSPVSFYKTYDPTAPQLDFQNLSSSQLIDMYVQNQISAQAYSADTNLATLGNMTYKSFGIDFLKNPNLTIGTGQAVNSSYYKAIAINLWQDLTAYGLDTYWDKNQFVELLNSNTLAKERVEDLEKIRLFYLKYKNTIGIARSFWRPDYISGTILSQQNPAYLSRADAGDFQRTIQLNNDGSIKSNVNFNDSLYNYIDEGVSDTAFRLKRIEIMVPIYNWFVAMFFNNLQQAFLQGIYSASPHLIQDRITAEFDKEVGNFTIGFNLIPYSATTDDLGVYFAGATHGQTLKIYGIAADHKNQQLVSAKGEDLKPKLFANDTKNAIVINQSLAKRLHTKVGDELDIDNVLKALKHQGEEIQVDSWDTQQLKAQDSAGFTSSKNLYNNSLLETHSNPSDWLNTQINETGGVYHSQADPTAANQTAPNAMSQKVDNGEVTLGTKTVTQTYKVVGIHDQYGENKAWINNDLAKSIAGFDQTQAKLFEVFKKEWEKPQKQSDTDSEFISKMNDPDFDFQAFKEWTESEQYSKYYTLFTNEYPLFNYKTSQNSDFLDISAGVSTTQVFGDFSMYGLNGGTSSNNKVYSGYAKAAIENALQIDEALKVMSRINLTVNSIIYFIILIALVLSAVIILLIINLVIAQNAKVIAAMKILGYKEGYLAKLFIGTYIPIVVLASVIGFVVGWLSLTLMLTSITNVVVLPFTFQWWFILPGILVAWILYAISVSMSWGSLKRISPLLAIQGG</sequence>
<feature type="transmembrane region" description="Helical" evidence="7">
    <location>
        <begin position="569"/>
        <end position="596"/>
    </location>
</feature>
<name>A0A2K8KNX5_9MOLU</name>
<dbReference type="GO" id="GO:0022857">
    <property type="term" value="F:transmembrane transporter activity"/>
    <property type="evidence" value="ECO:0007669"/>
    <property type="project" value="TreeGrafter"/>
</dbReference>
<feature type="transmembrane region" description="Helical" evidence="7">
    <location>
        <begin position="1274"/>
        <end position="1298"/>
    </location>
</feature>